<protein>
    <submittedName>
        <fullName evidence="1">Uncharacterized protein</fullName>
    </submittedName>
</protein>
<comment type="caution">
    <text evidence="1">The sequence shown here is derived from an EMBL/GenBank/DDBJ whole genome shotgun (WGS) entry which is preliminary data.</text>
</comment>
<dbReference type="EMBL" id="MU393432">
    <property type="protein sequence ID" value="KAI4869196.1"/>
    <property type="molecule type" value="Genomic_DNA"/>
</dbReference>
<gene>
    <name evidence="1" type="ORF">F4820DRAFT_444320</name>
</gene>
<keyword evidence="2" id="KW-1185">Reference proteome</keyword>
<dbReference type="Proteomes" id="UP001497700">
    <property type="component" value="Unassembled WGS sequence"/>
</dbReference>
<reference evidence="1 2" key="1">
    <citation type="journal article" date="2022" name="New Phytol.">
        <title>Ecological generalism drives hyperdiversity of secondary metabolite gene clusters in xylarialean endophytes.</title>
        <authorList>
            <person name="Franco M.E.E."/>
            <person name="Wisecaver J.H."/>
            <person name="Arnold A.E."/>
            <person name="Ju Y.M."/>
            <person name="Slot J.C."/>
            <person name="Ahrendt S."/>
            <person name="Moore L.P."/>
            <person name="Eastman K.E."/>
            <person name="Scott K."/>
            <person name="Konkel Z."/>
            <person name="Mondo S.J."/>
            <person name="Kuo A."/>
            <person name="Hayes R.D."/>
            <person name="Haridas S."/>
            <person name="Andreopoulos B."/>
            <person name="Riley R."/>
            <person name="LaButti K."/>
            <person name="Pangilinan J."/>
            <person name="Lipzen A."/>
            <person name="Amirebrahimi M."/>
            <person name="Yan J."/>
            <person name="Adam C."/>
            <person name="Keymanesh K."/>
            <person name="Ng V."/>
            <person name="Louie K."/>
            <person name="Northen T."/>
            <person name="Drula E."/>
            <person name="Henrissat B."/>
            <person name="Hsieh H.M."/>
            <person name="Youens-Clark K."/>
            <person name="Lutzoni F."/>
            <person name="Miadlikowska J."/>
            <person name="Eastwood D.C."/>
            <person name="Hamelin R.C."/>
            <person name="Grigoriev I.V."/>
            <person name="U'Ren J.M."/>
        </authorList>
    </citation>
    <scope>NUCLEOTIDE SEQUENCE [LARGE SCALE GENOMIC DNA]</scope>
    <source>
        <strain evidence="1 2">CBS 119005</strain>
    </source>
</reference>
<proteinExistence type="predicted"/>
<organism evidence="1 2">
    <name type="scientific">Hypoxylon rubiginosum</name>
    <dbReference type="NCBI Taxonomy" id="110542"/>
    <lineage>
        <taxon>Eukaryota</taxon>
        <taxon>Fungi</taxon>
        <taxon>Dikarya</taxon>
        <taxon>Ascomycota</taxon>
        <taxon>Pezizomycotina</taxon>
        <taxon>Sordariomycetes</taxon>
        <taxon>Xylariomycetidae</taxon>
        <taxon>Xylariales</taxon>
        <taxon>Hypoxylaceae</taxon>
        <taxon>Hypoxylon</taxon>
    </lineage>
</organism>
<name>A0ACB9ZBF9_9PEZI</name>
<accession>A0ACB9ZBF9</accession>
<evidence type="ECO:0000313" key="1">
    <source>
        <dbReference type="EMBL" id="KAI4869196.1"/>
    </source>
</evidence>
<evidence type="ECO:0000313" key="2">
    <source>
        <dbReference type="Proteomes" id="UP001497700"/>
    </source>
</evidence>
<sequence length="235" mass="25846">MRFLCNAAYLAIAVMSAMHPLILAAPSGNSTFRSIGKSLNRGPPGDEDLGGPGVLVWNYDPNSNGMMYFLYESAHDYVPYKYTTIPPWSCAFIAVCSTFRGRVVRGNLMNLDRQKHLLGTWAEINWHANGTGTWGDISVLRGNDGAATIQSLDGLGRSKGFTLDLLSDAPDGARAQKATGSWCLDKIIGQDANNATRDWETKFLDPWSVYLEDDIDPVINSNNGRFQVIFYEGVI</sequence>